<accession>A0A1T4SQV2</accession>
<dbReference type="OrthoDB" id="7376172at2"/>
<gene>
    <name evidence="1" type="ORF">SAMN02745126_05004</name>
</gene>
<dbReference type="STRING" id="225324.SAMN02745126_05004"/>
<evidence type="ECO:0008006" key="3">
    <source>
        <dbReference type="Google" id="ProtNLM"/>
    </source>
</evidence>
<dbReference type="RefSeq" id="WP_085936754.1">
    <property type="nucleotide sequence ID" value="NZ_FUWJ01000009.1"/>
</dbReference>
<protein>
    <recommendedName>
        <fullName evidence="3">SpoIIAA-like</fullName>
    </recommendedName>
</protein>
<reference evidence="2" key="1">
    <citation type="submission" date="2017-02" db="EMBL/GenBank/DDBJ databases">
        <authorList>
            <person name="Varghese N."/>
            <person name="Submissions S."/>
        </authorList>
    </citation>
    <scope>NUCLEOTIDE SEQUENCE [LARGE SCALE GENOMIC DNA]</scope>
    <source>
        <strain evidence="2">ATCC 27094</strain>
    </source>
</reference>
<keyword evidence="2" id="KW-1185">Reference proteome</keyword>
<name>A0A1T4SQV2_9HYPH</name>
<proteinExistence type="predicted"/>
<organism evidence="1 2">
    <name type="scientific">Enhydrobacter aerosaccus</name>
    <dbReference type="NCBI Taxonomy" id="225324"/>
    <lineage>
        <taxon>Bacteria</taxon>
        <taxon>Pseudomonadati</taxon>
        <taxon>Pseudomonadota</taxon>
        <taxon>Alphaproteobacteria</taxon>
        <taxon>Hyphomicrobiales</taxon>
        <taxon>Enhydrobacter</taxon>
    </lineage>
</organism>
<dbReference type="Proteomes" id="UP000190092">
    <property type="component" value="Unassembled WGS sequence"/>
</dbReference>
<dbReference type="AlphaFoldDB" id="A0A1T4SQV2"/>
<evidence type="ECO:0000313" key="2">
    <source>
        <dbReference type="Proteomes" id="UP000190092"/>
    </source>
</evidence>
<dbReference type="EMBL" id="FUWJ01000009">
    <property type="protein sequence ID" value="SKA30660.1"/>
    <property type="molecule type" value="Genomic_DNA"/>
</dbReference>
<evidence type="ECO:0000313" key="1">
    <source>
        <dbReference type="EMBL" id="SKA30660.1"/>
    </source>
</evidence>
<sequence>MPVHWTISHPTRLVVAVAKDEVSIQDIEQYFAGVTAGGAMSYRKIFEIAATARGLDPAGLEKLGARLLYYAQHGQVGPVAIVAPTDESYAQAEIFAKAAKVRRPLAIFREMHEARHWLDAQPVEQPAKS</sequence>